<dbReference type="PANTHER" id="PTHR23146">
    <property type="entry name" value="LEO1 PROTEIN"/>
    <property type="match status" value="1"/>
</dbReference>
<dbReference type="Proteomes" id="UP001165160">
    <property type="component" value="Unassembled WGS sequence"/>
</dbReference>
<dbReference type="GO" id="GO:0032968">
    <property type="term" value="P:positive regulation of transcription elongation by RNA polymerase II"/>
    <property type="evidence" value="ECO:0007669"/>
    <property type="project" value="TreeGrafter"/>
</dbReference>
<keyword evidence="3" id="KW-1185">Reference proteome</keyword>
<dbReference type="GO" id="GO:0006368">
    <property type="term" value="P:transcription elongation by RNA polymerase II"/>
    <property type="evidence" value="ECO:0007669"/>
    <property type="project" value="InterPro"/>
</dbReference>
<evidence type="ECO:0000313" key="3">
    <source>
        <dbReference type="Proteomes" id="UP001165160"/>
    </source>
</evidence>
<feature type="compositionally biased region" description="Acidic residues" evidence="1">
    <location>
        <begin position="321"/>
        <end position="340"/>
    </location>
</feature>
<evidence type="ECO:0000256" key="1">
    <source>
        <dbReference type="SAM" id="MobiDB-lite"/>
    </source>
</evidence>
<dbReference type="EMBL" id="BRXX01000509">
    <property type="protein sequence ID" value="GMI15009.1"/>
    <property type="molecule type" value="Genomic_DNA"/>
</dbReference>
<gene>
    <name evidence="2" type="ORF">TrVE_jg10978</name>
</gene>
<reference evidence="3" key="1">
    <citation type="journal article" date="2023" name="Commun. Biol.">
        <title>Genome analysis of Parmales, the sister group of diatoms, reveals the evolutionary specialization of diatoms from phago-mixotrophs to photoautotrophs.</title>
        <authorList>
            <person name="Ban H."/>
            <person name="Sato S."/>
            <person name="Yoshikawa S."/>
            <person name="Yamada K."/>
            <person name="Nakamura Y."/>
            <person name="Ichinomiya M."/>
            <person name="Sato N."/>
            <person name="Blanc-Mathieu R."/>
            <person name="Endo H."/>
            <person name="Kuwata A."/>
            <person name="Ogata H."/>
        </authorList>
    </citation>
    <scope>NUCLEOTIDE SEQUENCE [LARGE SCALE GENOMIC DNA]</scope>
    <source>
        <strain evidence="3">NIES 3699</strain>
    </source>
</reference>
<sequence length="359" mass="39987">MTSLTDNNDVNNNSMSNLFGDDDSSDDESVTNKNKNKNNNNDVDSSSMPPPAPVNLDAPTEVSPTEVSPTEVKSTIELKNYPSIPKGKKLVYTKLPNVVGVQTQEYDEDIYDATEEKQSFPYTSSIIRWRYALKNGAPLRDPQTNARLLESNTRLTTWSDNSQTLTIGSETFSITSTPSPQTYLTLIQPLPSTTLLQSHSPIPSKLSVLPFSLDSASHKSLTLSLKTAHMKKSRIVLTTTSLDPEKQKENKARIREDVSNIKKRKSYNKNVGMGMSSEYLEGGDISSIRNSTKTGELDFGSSSDESDGWAESKKRKKEGDNVEGENEMEESEESEEEDEQVVNIKKGRKKRIVEEEDDE</sequence>
<comment type="caution">
    <text evidence="2">The sequence shown here is derived from an EMBL/GenBank/DDBJ whole genome shotgun (WGS) entry which is preliminary data.</text>
</comment>
<dbReference type="PANTHER" id="PTHR23146:SF0">
    <property type="entry name" value="RNA POLYMERASE-ASSOCIATED PROTEIN LEO1"/>
    <property type="match status" value="1"/>
</dbReference>
<feature type="region of interest" description="Disordered" evidence="1">
    <location>
        <begin position="1"/>
        <end position="71"/>
    </location>
</feature>
<dbReference type="GO" id="GO:0016593">
    <property type="term" value="C:Cdc73/Paf1 complex"/>
    <property type="evidence" value="ECO:0007669"/>
    <property type="project" value="InterPro"/>
</dbReference>
<feature type="compositionally biased region" description="Low complexity" evidence="1">
    <location>
        <begin position="1"/>
        <end position="17"/>
    </location>
</feature>
<name>A0A9W7FLV0_9STRA</name>
<dbReference type="InterPro" id="IPR007149">
    <property type="entry name" value="Leo1"/>
</dbReference>
<evidence type="ECO:0000313" key="2">
    <source>
        <dbReference type="EMBL" id="GMI15009.1"/>
    </source>
</evidence>
<proteinExistence type="predicted"/>
<dbReference type="AlphaFoldDB" id="A0A9W7FLV0"/>
<protein>
    <recommendedName>
        <fullName evidence="4">Leo1-like protein</fullName>
    </recommendedName>
</protein>
<feature type="region of interest" description="Disordered" evidence="1">
    <location>
        <begin position="242"/>
        <end position="261"/>
    </location>
</feature>
<feature type="compositionally biased region" description="Acidic residues" evidence="1">
    <location>
        <begin position="20"/>
        <end position="29"/>
    </location>
</feature>
<dbReference type="Pfam" id="PF04004">
    <property type="entry name" value="Leo1"/>
    <property type="match status" value="1"/>
</dbReference>
<organism evidence="2 3">
    <name type="scientific">Triparma verrucosa</name>
    <dbReference type="NCBI Taxonomy" id="1606542"/>
    <lineage>
        <taxon>Eukaryota</taxon>
        <taxon>Sar</taxon>
        <taxon>Stramenopiles</taxon>
        <taxon>Ochrophyta</taxon>
        <taxon>Bolidophyceae</taxon>
        <taxon>Parmales</taxon>
        <taxon>Triparmaceae</taxon>
        <taxon>Triparma</taxon>
    </lineage>
</organism>
<accession>A0A9W7FLV0</accession>
<feature type="compositionally biased region" description="Basic and acidic residues" evidence="1">
    <location>
        <begin position="243"/>
        <end position="260"/>
    </location>
</feature>
<feature type="region of interest" description="Disordered" evidence="1">
    <location>
        <begin position="291"/>
        <end position="359"/>
    </location>
</feature>
<dbReference type="GO" id="GO:1990269">
    <property type="term" value="F:RNA polymerase II C-terminal domain phosphoserine binding"/>
    <property type="evidence" value="ECO:0007669"/>
    <property type="project" value="TreeGrafter"/>
</dbReference>
<feature type="compositionally biased region" description="Polar residues" evidence="1">
    <location>
        <begin position="62"/>
        <end position="71"/>
    </location>
</feature>
<evidence type="ECO:0008006" key="4">
    <source>
        <dbReference type="Google" id="ProtNLM"/>
    </source>
</evidence>